<dbReference type="EMBL" id="CM056779">
    <property type="protein sequence ID" value="KAJ8719780.1"/>
    <property type="molecule type" value="Genomic_DNA"/>
</dbReference>
<evidence type="ECO:0000313" key="1">
    <source>
        <dbReference type="EMBL" id="KAJ8719780.1"/>
    </source>
</evidence>
<comment type="caution">
    <text evidence="1">The sequence shown here is derived from an EMBL/GenBank/DDBJ whole genome shotgun (WGS) entry which is preliminary data.</text>
</comment>
<dbReference type="Proteomes" id="UP001231649">
    <property type="component" value="Chromosome 3"/>
</dbReference>
<name>A0ACC2QNG0_9NEOP</name>
<proteinExistence type="predicted"/>
<reference evidence="1" key="1">
    <citation type="submission" date="2023-03" db="EMBL/GenBank/DDBJ databases">
        <title>Chromosome-level genomes of two armyworms, Mythimna separata and Mythimna loreyi, provide insights into the biosynthesis and reception of sex pheromones.</title>
        <authorList>
            <person name="Zhao H."/>
        </authorList>
    </citation>
    <scope>NUCLEOTIDE SEQUENCE</scope>
    <source>
        <strain evidence="1">BeijingLab</strain>
    </source>
</reference>
<evidence type="ECO:0000313" key="2">
    <source>
        <dbReference type="Proteomes" id="UP001231649"/>
    </source>
</evidence>
<accession>A0ACC2QNG0</accession>
<organism evidence="1 2">
    <name type="scientific">Mythimna loreyi</name>
    <dbReference type="NCBI Taxonomy" id="667449"/>
    <lineage>
        <taxon>Eukaryota</taxon>
        <taxon>Metazoa</taxon>
        <taxon>Ecdysozoa</taxon>
        <taxon>Arthropoda</taxon>
        <taxon>Hexapoda</taxon>
        <taxon>Insecta</taxon>
        <taxon>Pterygota</taxon>
        <taxon>Neoptera</taxon>
        <taxon>Endopterygota</taxon>
        <taxon>Lepidoptera</taxon>
        <taxon>Glossata</taxon>
        <taxon>Ditrysia</taxon>
        <taxon>Noctuoidea</taxon>
        <taxon>Noctuidae</taxon>
        <taxon>Noctuinae</taxon>
        <taxon>Hadenini</taxon>
        <taxon>Mythimna</taxon>
    </lineage>
</organism>
<keyword evidence="2" id="KW-1185">Reference proteome</keyword>
<sequence length="187" mass="20686">MRSAWKEDLQVSSAELVYGEPLRLPGEFLKPVTHHSIDEADFAARLRQHISKLSPASTSSHGDKIFYVPKDLNTATHVFLWKGPLKKSLESPYSGPHRVIERGPKTFTIDGQGKHIVVTIDRLKPAYMANNNDGPSHKSLPVPAQPPSVSPLVPAQLPSVLSPALPETTTRSGRPVKFPRHLSHYRP</sequence>
<protein>
    <submittedName>
        <fullName evidence="1">Uncharacterized protein</fullName>
    </submittedName>
</protein>
<gene>
    <name evidence="1" type="ORF">PYW08_011955</name>
</gene>